<dbReference type="SUPFAM" id="SSF88723">
    <property type="entry name" value="PIN domain-like"/>
    <property type="match status" value="1"/>
</dbReference>
<dbReference type="InterPro" id="IPR029060">
    <property type="entry name" value="PIN-like_dom_sf"/>
</dbReference>
<protein>
    <submittedName>
        <fullName evidence="3">30S processome protein Utp24</fullName>
    </submittedName>
</protein>
<feature type="domain" description="VapC9 PIN-like" evidence="1">
    <location>
        <begin position="17"/>
        <end position="132"/>
    </location>
</feature>
<dbReference type="AlphaFoldDB" id="A0A7C4NP23"/>
<accession>A0A7C4NP23</accession>
<dbReference type="EMBL" id="DTBE01000103">
    <property type="protein sequence ID" value="HGQ59865.1"/>
    <property type="molecule type" value="Genomic_DNA"/>
</dbReference>
<gene>
    <name evidence="2" type="ORF">ENU09_04045</name>
    <name evidence="3" type="ORF">ENU20_02280</name>
</gene>
<evidence type="ECO:0000313" key="3">
    <source>
        <dbReference type="EMBL" id="HGQ73888.1"/>
    </source>
</evidence>
<dbReference type="InterPro" id="IPR041120">
    <property type="entry name" value="PIN_9"/>
</dbReference>
<name>A0A7C4NP23_STAMA</name>
<proteinExistence type="predicted"/>
<evidence type="ECO:0000313" key="2">
    <source>
        <dbReference type="EMBL" id="HGQ59865.1"/>
    </source>
</evidence>
<dbReference type="EMBL" id="DTBP01000015">
    <property type="protein sequence ID" value="HGQ73888.1"/>
    <property type="molecule type" value="Genomic_DNA"/>
</dbReference>
<comment type="caution">
    <text evidence="3">The sequence shown here is derived from an EMBL/GenBank/DDBJ whole genome shotgun (WGS) entry which is preliminary data.</text>
</comment>
<sequence>MGCCRGDSGVNDRRVKILLDTNFIMLLAEGIDFFSLIEEELGLKPTYIVLGNVIEELLNIGRLNPYVARRIDFILGIIRKKCLIDNSKINIKDTDEALIEYALSSKAAVATNDRELRRKLRELGIPEIYLREESRRVGIEGLVV</sequence>
<dbReference type="CDD" id="cd09879">
    <property type="entry name" value="PIN_VapC_AF0591-like"/>
    <property type="match status" value="1"/>
</dbReference>
<dbReference type="Pfam" id="PF18477">
    <property type="entry name" value="PIN_9"/>
    <property type="match status" value="1"/>
</dbReference>
<reference evidence="3" key="1">
    <citation type="journal article" date="2020" name="mSystems">
        <title>Genome- and Community-Level Interaction Insights into Carbon Utilization and Element Cycling Functions of Hydrothermarchaeota in Hydrothermal Sediment.</title>
        <authorList>
            <person name="Zhou Z."/>
            <person name="Liu Y."/>
            <person name="Xu W."/>
            <person name="Pan J."/>
            <person name="Luo Z.H."/>
            <person name="Li M."/>
        </authorList>
    </citation>
    <scope>NUCLEOTIDE SEQUENCE [LARGE SCALE GENOMIC DNA]</scope>
    <source>
        <strain evidence="2">SpSt-638</strain>
        <strain evidence="3">SpSt-648</strain>
    </source>
</reference>
<dbReference type="Gene3D" id="3.40.50.1010">
    <property type="entry name" value="5'-nuclease"/>
    <property type="match status" value="1"/>
</dbReference>
<evidence type="ECO:0000259" key="1">
    <source>
        <dbReference type="Pfam" id="PF18477"/>
    </source>
</evidence>
<organism evidence="3">
    <name type="scientific">Staphylothermus marinus</name>
    <dbReference type="NCBI Taxonomy" id="2280"/>
    <lineage>
        <taxon>Archaea</taxon>
        <taxon>Thermoproteota</taxon>
        <taxon>Thermoprotei</taxon>
        <taxon>Desulfurococcales</taxon>
        <taxon>Desulfurococcaceae</taxon>
        <taxon>Staphylothermus</taxon>
    </lineage>
</organism>